<dbReference type="EMBL" id="VOSC01000033">
    <property type="protein sequence ID" value="TXE06062.1"/>
    <property type="molecule type" value="Genomic_DNA"/>
</dbReference>
<dbReference type="OrthoDB" id="679547at2"/>
<dbReference type="InterPro" id="IPR037066">
    <property type="entry name" value="Plug_dom_sf"/>
</dbReference>
<dbReference type="Pfam" id="PF07715">
    <property type="entry name" value="Plug"/>
    <property type="match status" value="1"/>
</dbReference>
<proteinExistence type="predicted"/>
<evidence type="ECO:0000313" key="3">
    <source>
        <dbReference type="Proteomes" id="UP000321790"/>
    </source>
</evidence>
<dbReference type="Gene3D" id="2.60.40.1930">
    <property type="match status" value="1"/>
</dbReference>
<dbReference type="Proteomes" id="UP000321790">
    <property type="component" value="Unassembled WGS sequence"/>
</dbReference>
<gene>
    <name evidence="2" type="ORF">FUA26_13855</name>
</gene>
<protein>
    <submittedName>
        <fullName evidence="2">Plug domain-containing protein</fullName>
    </submittedName>
</protein>
<dbReference type="RefSeq" id="WP_147137370.1">
    <property type="nucleotide sequence ID" value="NZ_VOSC01000033.1"/>
</dbReference>
<organism evidence="2 3">
    <name type="scientific">Seonamhaeicola algicola</name>
    <dbReference type="NCBI Taxonomy" id="1719036"/>
    <lineage>
        <taxon>Bacteria</taxon>
        <taxon>Pseudomonadati</taxon>
        <taxon>Bacteroidota</taxon>
        <taxon>Flavobacteriia</taxon>
        <taxon>Flavobacteriales</taxon>
        <taxon>Flavobacteriaceae</taxon>
    </lineage>
</organism>
<comment type="caution">
    <text evidence="2">The sequence shown here is derived from an EMBL/GenBank/DDBJ whole genome shotgun (WGS) entry which is preliminary data.</text>
</comment>
<reference evidence="3" key="1">
    <citation type="submission" date="2019-08" db="EMBL/GenBank/DDBJ databases">
        <title>Seonamhaeicola sediminis sp. nov., isolated from marine sediment.</title>
        <authorList>
            <person name="Cao W.R."/>
        </authorList>
    </citation>
    <scope>NUCLEOTIDE SEQUENCE [LARGE SCALE GENOMIC DNA]</scope>
    <source>
        <strain evidence="3">Gy8</strain>
    </source>
</reference>
<evidence type="ECO:0000259" key="1">
    <source>
        <dbReference type="Pfam" id="PF07715"/>
    </source>
</evidence>
<dbReference type="AlphaFoldDB" id="A0A5C7AJY1"/>
<keyword evidence="3" id="KW-1185">Reference proteome</keyword>
<sequence>MLKKITLGFIVCLLLSFTITNNFSELIQEKLNSYIDNYPEKVYVQTDKPYYSLGEDIWFSTYLVNGINHKKSNKSRVVYVELINEQDSIVSKKQLYMFTPNTAGDFKIEKNWKSGKYILRAYTNYMRNQDPDYFFKKQIPIWDVTNADSIITNITKTKLNLTKNNTLKEKPDINFYPEGGYLVNGIASKIGIKVKDKLNRDIAISGVIKDSDNNVVSSFKTLQFGLGIASLIPQNGKNYTAHVTINNTEHTYQLPKALPEGYNLNIVNNGNHLLIGVTTNNSIGLKNAYLVAHQRGNFVFEKLETTTVKNYVIKLNTNTLNDGVTHFTLFNNEGKPVAERLVYIDNPENNVHIQLTSNKKTPSTREQLSLHVNLKDNNGNAVTGNLSMAVTDIDAIEHSTLQENIKTYLLLNSDLRGQIDNPGYFFENNDNKRKYLLDLVMLTHGWRRFTWNDILYKTTKETIFKPERGLYISGRITSQKNKDIKTGTTRLTFMGAFPHQEKKRVNSAGSFKYGPFVFMDTMPTIVEARVNDFQKEETKANRMVNIHLTPNYSPSPIISRQSVLKPNLNDSTKINNFIKQSKNIYDINLDFIEDARLLDEVIVTATRKTQEEKRTEELNEKAIYGFPTNRIDMKDYENLETLSFLELVSMIPGVNVVNDSITIRGAGSPSIYLNNIPVQIDDVNTMTGAEIEFIDVLKGADAVFFPNSGNGVIVIHQKEGADFLTKNIKRKPGIIDFTSKGFYTAREFYAPNHIDPFGGNNKKDIRTTLHWEPKIQLTQEKSSKEISFYTSDIRSNYAIKIEGVTDDGIPVYHFSTFEVD</sequence>
<dbReference type="SUPFAM" id="SSF56935">
    <property type="entry name" value="Porins"/>
    <property type="match status" value="1"/>
</dbReference>
<name>A0A5C7AJY1_9FLAO</name>
<evidence type="ECO:0000313" key="2">
    <source>
        <dbReference type="EMBL" id="TXE06062.1"/>
    </source>
</evidence>
<accession>A0A5C7AJY1</accession>
<feature type="domain" description="TonB-dependent receptor plug" evidence="1">
    <location>
        <begin position="628"/>
        <end position="711"/>
    </location>
</feature>
<dbReference type="InterPro" id="IPR012910">
    <property type="entry name" value="Plug_dom"/>
</dbReference>
<dbReference type="Gene3D" id="2.170.130.10">
    <property type="entry name" value="TonB-dependent receptor, plug domain"/>
    <property type="match status" value="1"/>
</dbReference>